<name>A0A069QKN8_HOYLO</name>
<dbReference type="RefSeq" id="WP_018968286.1">
    <property type="nucleotide sequence ID" value="NZ_KB899224.1"/>
</dbReference>
<proteinExistence type="predicted"/>
<keyword evidence="1" id="KW-0732">Signal</keyword>
<reference evidence="2 3" key="1">
    <citation type="submission" date="2013-08" db="EMBL/GenBank/DDBJ databases">
        <authorList>
            <person name="Weinstock G."/>
            <person name="Sodergren E."/>
            <person name="Wylie T."/>
            <person name="Fulton L."/>
            <person name="Fulton R."/>
            <person name="Fronick C."/>
            <person name="O'Laughlin M."/>
            <person name="Godfrey J."/>
            <person name="Miner T."/>
            <person name="Herter B."/>
            <person name="Appelbaum E."/>
            <person name="Cordes M."/>
            <person name="Lek S."/>
            <person name="Wollam A."/>
            <person name="Pepin K.H."/>
            <person name="Palsikar V.B."/>
            <person name="Mitreva M."/>
            <person name="Wilson R.K."/>
        </authorList>
    </citation>
    <scope>NUCLEOTIDE SEQUENCE [LARGE SCALE GENOMIC DNA]</scope>
    <source>
        <strain evidence="2 3">ATCC 15930</strain>
    </source>
</reference>
<organism evidence="2 3">
    <name type="scientific">Hoylesella loescheii DSM 19665 = JCM 12249 = ATCC 15930</name>
    <dbReference type="NCBI Taxonomy" id="1122985"/>
    <lineage>
        <taxon>Bacteria</taxon>
        <taxon>Pseudomonadati</taxon>
        <taxon>Bacteroidota</taxon>
        <taxon>Bacteroidia</taxon>
        <taxon>Bacteroidales</taxon>
        <taxon>Prevotellaceae</taxon>
        <taxon>Hoylesella</taxon>
    </lineage>
</organism>
<dbReference type="EMBL" id="JNGW01000024">
    <property type="protein sequence ID" value="KDR53197.1"/>
    <property type="molecule type" value="Genomic_DNA"/>
</dbReference>
<protein>
    <recommendedName>
        <fullName evidence="4">DUF5640 domain-containing protein</fullName>
    </recommendedName>
</protein>
<sequence length="112" mass="12858">MKKVSTICLSAITLTMCLAFVSSLFGCSENKELEKSDLYGYWSLDGVTWLKITADSIYYVDEPEQPGVKYSFKNDTITWFFDVATVEDKVRINKDTLFINTGRNETKFVRVK</sequence>
<dbReference type="AlphaFoldDB" id="A0A069QKN8"/>
<dbReference type="HOGENOM" id="CLU_2181524_0_0_10"/>
<feature type="chain" id="PRO_5001665548" description="DUF5640 domain-containing protein" evidence="1">
    <location>
        <begin position="20"/>
        <end position="112"/>
    </location>
</feature>
<dbReference type="Proteomes" id="UP000027442">
    <property type="component" value="Unassembled WGS sequence"/>
</dbReference>
<evidence type="ECO:0000313" key="2">
    <source>
        <dbReference type="EMBL" id="KDR53197.1"/>
    </source>
</evidence>
<keyword evidence="3" id="KW-1185">Reference proteome</keyword>
<comment type="caution">
    <text evidence="2">The sequence shown here is derived from an EMBL/GenBank/DDBJ whole genome shotgun (WGS) entry which is preliminary data.</text>
</comment>
<evidence type="ECO:0008006" key="4">
    <source>
        <dbReference type="Google" id="ProtNLM"/>
    </source>
</evidence>
<accession>A0A069QKN8</accession>
<gene>
    <name evidence="2" type="ORF">HMPREF1991_00753</name>
</gene>
<evidence type="ECO:0000313" key="3">
    <source>
        <dbReference type="Proteomes" id="UP000027442"/>
    </source>
</evidence>
<dbReference type="PROSITE" id="PS51257">
    <property type="entry name" value="PROKAR_LIPOPROTEIN"/>
    <property type="match status" value="1"/>
</dbReference>
<dbReference type="PATRIC" id="fig|1122985.7.peg.780"/>
<evidence type="ECO:0000256" key="1">
    <source>
        <dbReference type="SAM" id="SignalP"/>
    </source>
</evidence>
<feature type="signal peptide" evidence="1">
    <location>
        <begin position="1"/>
        <end position="19"/>
    </location>
</feature>